<feature type="region of interest" description="Disordered" evidence="4">
    <location>
        <begin position="464"/>
        <end position="483"/>
    </location>
</feature>
<name>F0WKX2_9STRA</name>
<keyword evidence="1" id="KW-0813">Transport</keyword>
<evidence type="ECO:0000313" key="7">
    <source>
        <dbReference type="EMBL" id="CCA24781.1"/>
    </source>
</evidence>
<dbReference type="PANTHER" id="PTHR43553">
    <property type="entry name" value="HEAVY METAL TRANSPORTER"/>
    <property type="match status" value="1"/>
</dbReference>
<dbReference type="Pfam" id="PF00005">
    <property type="entry name" value="ABC_tran"/>
    <property type="match status" value="2"/>
</dbReference>
<evidence type="ECO:0000256" key="3">
    <source>
        <dbReference type="ARBA" id="ARBA00022840"/>
    </source>
</evidence>
<protein>
    <submittedName>
        <fullName evidence="6">ATPbinding Cassette (ABC) Superfamily putative</fullName>
    </submittedName>
</protein>
<dbReference type="InterPro" id="IPR003439">
    <property type="entry name" value="ABC_transporter-like_ATP-bd"/>
</dbReference>
<dbReference type="GO" id="GO:0005524">
    <property type="term" value="F:ATP binding"/>
    <property type="evidence" value="ECO:0007669"/>
    <property type="project" value="UniProtKB-KW"/>
</dbReference>
<dbReference type="EMBL" id="FR824303">
    <property type="protein sequence ID" value="CCA24781.1"/>
    <property type="molecule type" value="Genomic_DNA"/>
</dbReference>
<feature type="domain" description="ABC transporter" evidence="5">
    <location>
        <begin position="8"/>
        <end position="260"/>
    </location>
</feature>
<evidence type="ECO:0000256" key="4">
    <source>
        <dbReference type="SAM" id="MobiDB-lite"/>
    </source>
</evidence>
<keyword evidence="3" id="KW-0067">ATP-binding</keyword>
<sequence>MLCRIPVVRFRSIAKRPPTCYIQRSAITGKYPLPRMTLSCPNYALYPSETHCFIGLNGSGKTQLITRMVGDSLPKSTKKTHSETDPLRAGMHNLKEQLSFVRRYREDFVSNVLGGVSSSDAKDLIVRFGLYGLWSSKVKHLSTGEIRKLMLARLLIDNPHPNVIFLDQPFDGLDENGKKQVEWMMTQLTRGFSRLLIDTGGKNKAFAYKIQIVVIVSCLQYIPIDITTHAILVGKQQTDEKHPNLRVFPNDRTPSGKKALLESVESFLWEENLAQGHVSRRSEGDILRALGFLYKEKGVLPDEPILTLENLSFAHRNKDFLLENVSFQRLPREHWVLLGPNGSGKSSLTRLMLSDSLRETIHNGKVCVNLPTGEENKIRVISTDTHVNLLEEAFYTKSTKSSRDLILSDAVSQEHGMVAANLLGISQEILSRPFLTLSHGEQKLVLIAQALASAPRVLILDENESNRSEGDCRSSDNDHTSNR</sequence>
<evidence type="ECO:0000313" key="6">
    <source>
        <dbReference type="EMBL" id="CCA21931.1"/>
    </source>
</evidence>
<dbReference type="Gene3D" id="3.40.50.300">
    <property type="entry name" value="P-loop containing nucleotide triphosphate hydrolases"/>
    <property type="match status" value="2"/>
</dbReference>
<dbReference type="PROSITE" id="PS50893">
    <property type="entry name" value="ABC_TRANSPORTER_2"/>
    <property type="match status" value="1"/>
</dbReference>
<keyword evidence="2" id="KW-0547">Nucleotide-binding</keyword>
<evidence type="ECO:0000259" key="5">
    <source>
        <dbReference type="PROSITE" id="PS50893"/>
    </source>
</evidence>
<dbReference type="HOGENOM" id="CLU_041501_0_0_1"/>
<evidence type="ECO:0000256" key="2">
    <source>
        <dbReference type="ARBA" id="ARBA00022741"/>
    </source>
</evidence>
<dbReference type="GO" id="GO:0043190">
    <property type="term" value="C:ATP-binding cassette (ABC) transporter complex"/>
    <property type="evidence" value="ECO:0007669"/>
    <property type="project" value="TreeGrafter"/>
</dbReference>
<reference evidence="6" key="2">
    <citation type="submission" date="2011-02" db="EMBL/GenBank/DDBJ databases">
        <authorList>
            <person name="MacLean D."/>
        </authorList>
    </citation>
    <scope>NUCLEOTIDE SEQUENCE</scope>
</reference>
<accession>F0WKX2</accession>
<proteinExistence type="predicted"/>
<dbReference type="GO" id="GO:0042626">
    <property type="term" value="F:ATPase-coupled transmembrane transporter activity"/>
    <property type="evidence" value="ECO:0007669"/>
    <property type="project" value="TreeGrafter"/>
</dbReference>
<gene>
    <name evidence="6" type="primary">AlNc14C138G7162</name>
    <name evidence="7" type="synonym">AlNc14C258G9762</name>
    <name evidence="6" type="ORF">ALNC14_080740</name>
    <name evidence="7" type="ORF">ALNC14_109250</name>
</gene>
<dbReference type="InterPro" id="IPR027417">
    <property type="entry name" value="P-loop_NTPase"/>
</dbReference>
<dbReference type="SUPFAM" id="SSF52540">
    <property type="entry name" value="P-loop containing nucleoside triphosphate hydrolases"/>
    <property type="match status" value="2"/>
</dbReference>
<dbReference type="EMBL" id="FR824183">
    <property type="protein sequence ID" value="CCA21931.1"/>
    <property type="molecule type" value="Genomic_DNA"/>
</dbReference>
<reference evidence="6" key="1">
    <citation type="journal article" date="2011" name="PLoS Biol.">
        <title>Gene gain and loss during evolution of obligate parasitism in the white rust pathogen of Arabidopsis thaliana.</title>
        <authorList>
            <person name="Kemen E."/>
            <person name="Gardiner A."/>
            <person name="Schultz-Larsen T."/>
            <person name="Kemen A.C."/>
            <person name="Balmuth A.L."/>
            <person name="Robert-Seilaniantz A."/>
            <person name="Bailey K."/>
            <person name="Holub E."/>
            <person name="Studholme D.J."/>
            <person name="Maclean D."/>
            <person name="Jones J.D."/>
        </authorList>
    </citation>
    <scope>NUCLEOTIDE SEQUENCE</scope>
</reference>
<organism evidence="6">
    <name type="scientific">Albugo laibachii Nc14</name>
    <dbReference type="NCBI Taxonomy" id="890382"/>
    <lineage>
        <taxon>Eukaryota</taxon>
        <taxon>Sar</taxon>
        <taxon>Stramenopiles</taxon>
        <taxon>Oomycota</taxon>
        <taxon>Peronosporomycetes</taxon>
        <taxon>Albuginales</taxon>
        <taxon>Albuginaceae</taxon>
        <taxon>Albugo</taxon>
    </lineage>
</organism>
<evidence type="ECO:0000256" key="1">
    <source>
        <dbReference type="ARBA" id="ARBA00022448"/>
    </source>
</evidence>
<dbReference type="AlphaFoldDB" id="F0WKX2"/>
<dbReference type="GO" id="GO:0016887">
    <property type="term" value="F:ATP hydrolysis activity"/>
    <property type="evidence" value="ECO:0007669"/>
    <property type="project" value="InterPro"/>
</dbReference>
<dbReference type="PANTHER" id="PTHR43553:SF3">
    <property type="entry name" value="ABC TRANSPORTER ATP-BINDING PROTEIN MODF"/>
    <property type="match status" value="1"/>
</dbReference>
<dbReference type="InterPro" id="IPR050095">
    <property type="entry name" value="ECF_ABC_transporter_ATP-bd"/>
</dbReference>